<dbReference type="Pfam" id="PF00090">
    <property type="entry name" value="TSP_1"/>
    <property type="match status" value="1"/>
</dbReference>
<keyword evidence="4" id="KW-0732">Signal</keyword>
<keyword evidence="5" id="KW-1015">Disulfide bond</keyword>
<evidence type="ECO:0000256" key="5">
    <source>
        <dbReference type="ARBA" id="ARBA00023157"/>
    </source>
</evidence>
<dbReference type="FunFam" id="2.20.100.10:FF:000033">
    <property type="entry name" value="Isthmin 1"/>
    <property type="match status" value="1"/>
</dbReference>
<comment type="subcellular location">
    <subcellularLocation>
        <location evidence="1">Secreted</location>
    </subcellularLocation>
</comment>
<dbReference type="SUPFAM" id="SSF82895">
    <property type="entry name" value="TSP-1 type 1 repeat"/>
    <property type="match status" value="1"/>
</dbReference>
<dbReference type="Pfam" id="PF03782">
    <property type="entry name" value="AMOP"/>
    <property type="match status" value="1"/>
</dbReference>
<evidence type="ECO:0000259" key="7">
    <source>
        <dbReference type="PROSITE" id="PS50856"/>
    </source>
</evidence>
<evidence type="ECO:0000256" key="6">
    <source>
        <dbReference type="SAM" id="MobiDB-lite"/>
    </source>
</evidence>
<keyword evidence="3" id="KW-0964">Secreted</keyword>
<dbReference type="Gene3D" id="2.20.100.10">
    <property type="entry name" value="Thrombospondin type-1 (TSP1) repeat"/>
    <property type="match status" value="1"/>
</dbReference>
<evidence type="ECO:0000313" key="9">
    <source>
        <dbReference type="Proteomes" id="UP001488838"/>
    </source>
</evidence>
<evidence type="ECO:0000256" key="1">
    <source>
        <dbReference type="ARBA" id="ARBA00004613"/>
    </source>
</evidence>
<evidence type="ECO:0000313" key="8">
    <source>
        <dbReference type="EMBL" id="KAK7819938.1"/>
    </source>
</evidence>
<feature type="region of interest" description="Disordered" evidence="6">
    <location>
        <begin position="27"/>
        <end position="56"/>
    </location>
</feature>
<dbReference type="PANTHER" id="PTHR10239">
    <property type="entry name" value="ISTHMIN-2"/>
    <property type="match status" value="1"/>
</dbReference>
<comment type="caution">
    <text evidence="8">The sequence shown here is derived from an EMBL/GenBank/DDBJ whole genome shotgun (WGS) entry which is preliminary data.</text>
</comment>
<feature type="region of interest" description="Disordered" evidence="6">
    <location>
        <begin position="137"/>
        <end position="187"/>
    </location>
</feature>
<feature type="compositionally biased region" description="Acidic residues" evidence="6">
    <location>
        <begin position="160"/>
        <end position="176"/>
    </location>
</feature>
<reference evidence="8 9" key="1">
    <citation type="journal article" date="2023" name="bioRxiv">
        <title>Conserved and derived expression patterns and positive selection on dental genes reveal complex evolutionary context of ever-growing rodent molars.</title>
        <authorList>
            <person name="Calamari Z.T."/>
            <person name="Song A."/>
            <person name="Cohen E."/>
            <person name="Akter M."/>
            <person name="Roy R.D."/>
            <person name="Hallikas O."/>
            <person name="Christensen M.M."/>
            <person name="Li P."/>
            <person name="Marangoni P."/>
            <person name="Jernvall J."/>
            <person name="Klein O.D."/>
        </authorList>
    </citation>
    <scope>NUCLEOTIDE SEQUENCE [LARGE SCALE GENOMIC DNA]</scope>
    <source>
        <strain evidence="8">V071</strain>
    </source>
</reference>
<dbReference type="InterPro" id="IPR000884">
    <property type="entry name" value="TSP1_rpt"/>
</dbReference>
<dbReference type="SMART" id="SM00209">
    <property type="entry name" value="TSP1"/>
    <property type="match status" value="1"/>
</dbReference>
<feature type="compositionally biased region" description="Low complexity" evidence="6">
    <location>
        <begin position="45"/>
        <end position="56"/>
    </location>
</feature>
<dbReference type="PROSITE" id="PS50856">
    <property type="entry name" value="AMOP"/>
    <property type="match status" value="1"/>
</dbReference>
<dbReference type="InterPro" id="IPR036383">
    <property type="entry name" value="TSP1_rpt_sf"/>
</dbReference>
<dbReference type="AlphaFoldDB" id="A0AAW0J048"/>
<feature type="domain" description="AMOP" evidence="7">
    <location>
        <begin position="275"/>
        <end position="438"/>
    </location>
</feature>
<organism evidence="8 9">
    <name type="scientific">Myodes glareolus</name>
    <name type="common">Bank vole</name>
    <name type="synonym">Clethrionomys glareolus</name>
    <dbReference type="NCBI Taxonomy" id="447135"/>
    <lineage>
        <taxon>Eukaryota</taxon>
        <taxon>Metazoa</taxon>
        <taxon>Chordata</taxon>
        <taxon>Craniata</taxon>
        <taxon>Vertebrata</taxon>
        <taxon>Euteleostomi</taxon>
        <taxon>Mammalia</taxon>
        <taxon>Eutheria</taxon>
        <taxon>Euarchontoglires</taxon>
        <taxon>Glires</taxon>
        <taxon>Rodentia</taxon>
        <taxon>Myomorpha</taxon>
        <taxon>Muroidea</taxon>
        <taxon>Cricetidae</taxon>
        <taxon>Arvicolinae</taxon>
        <taxon>Myodes</taxon>
    </lineage>
</organism>
<sequence>MGASPAPDPGSPQDKEVTLEFAGDHLQAEPCHPGCQTLPEPAPPTLGTATPPGTLEHTPLLLELKKLPGLANTDLSAPNPNIQVTIEVVPDSQTEVEMDLPSEPRSLWPLHVPSWLSTRELFWPLFWGYQEVEEGGASLRDTAPGEVGEEEEKGYATEYGDGEDQESSEEDQEEELWSSGDTDNWDYGWLGPQDQNFKEPDGYDYEPQEEWSTWSPCSGSCTSGSQQRTRPCGYACTATESRVCDLPPCPGTEDELALGFPSEGWQPLAHNATDMLDPDVDSCEKWLNCKSDFLAKYLSQVLQDLPSCPCAYPLEAVYSAVSLQDERRGRSFQWRDASGPRERLDIYQPTARFCLRSVLSGESSTLAAQHCCYDEGSRLLTRGKGAGAPDLVSTDFSPELHFKVDTLPWILCKGDWSRYHTVRPPNNGRACAENPPEEEYLAQLQEAKEY</sequence>
<gene>
    <name evidence="8" type="ORF">U0070_007630</name>
</gene>
<dbReference type="InterPro" id="IPR051867">
    <property type="entry name" value="Angio_Inhib/Adhesion_GPCR"/>
</dbReference>
<dbReference type="PROSITE" id="PS50092">
    <property type="entry name" value="TSP1"/>
    <property type="match status" value="1"/>
</dbReference>
<evidence type="ECO:0000256" key="3">
    <source>
        <dbReference type="ARBA" id="ARBA00022525"/>
    </source>
</evidence>
<dbReference type="GO" id="GO:0005576">
    <property type="term" value="C:extracellular region"/>
    <property type="evidence" value="ECO:0007669"/>
    <property type="project" value="UniProtKB-SubCell"/>
</dbReference>
<evidence type="ECO:0000256" key="4">
    <source>
        <dbReference type="ARBA" id="ARBA00022729"/>
    </source>
</evidence>
<proteinExistence type="inferred from homology"/>
<dbReference type="PANTHER" id="PTHR10239:SF28">
    <property type="entry name" value="ISTHMIN-2"/>
    <property type="match status" value="1"/>
</dbReference>
<dbReference type="SMART" id="SM00723">
    <property type="entry name" value="AMOP"/>
    <property type="match status" value="1"/>
</dbReference>
<dbReference type="Proteomes" id="UP001488838">
    <property type="component" value="Unassembled WGS sequence"/>
</dbReference>
<name>A0AAW0J048_MYOGA</name>
<dbReference type="EMBL" id="JBBHLL010000076">
    <property type="protein sequence ID" value="KAK7819938.1"/>
    <property type="molecule type" value="Genomic_DNA"/>
</dbReference>
<keyword evidence="9" id="KW-1185">Reference proteome</keyword>
<protein>
    <recommendedName>
        <fullName evidence="7">AMOP domain-containing protein</fullName>
    </recommendedName>
</protein>
<comment type="similarity">
    <text evidence="2">Belongs to the isthmin family.</text>
</comment>
<evidence type="ECO:0000256" key="2">
    <source>
        <dbReference type="ARBA" id="ARBA00010198"/>
    </source>
</evidence>
<accession>A0AAW0J048</accession>
<dbReference type="InterPro" id="IPR005533">
    <property type="entry name" value="AMOP_dom"/>
</dbReference>